<sequence length="735" mass="81724">MSLSTEEYPHLEQDTGDPTNEDGLPTYDDLAAQNGPNSRFGRWRGWIEKRAAERYAEVSPGERSRRRERGWGNEEMYASESYAEFPPIPTITSEPPTPSPMTLHIQTNDLRNLHISQPNQPASSPPLPPLPSVSLKLVPTHLRMHQFGSRFLPHTTSPIRCVLSILEGKLLLIGHDEGLSVLDMYPRSESAGITVKGPEEAQARSIWTGEGVFQMSLLEMDNDVRGTPQGVVLALVGPEVESPSSSKDLESTRVLRMYNLTSLISLAKWAVAQKGARPLDLRKPANWNAQTPSKRHRPQNSIARGLKSLIDSPGNHHGPESHSSYQALLSPTPSIDPAAGRNRNSFDSSSWDMIDELPLRWATDFVSLATPGSRLSTCSVLSYAIWNNDARGGRLLAIATKANILLYETPRGERAFHFLKEFYTPLVPRSMTFFQQTVSDINRTFSDLGNRSSPHRRTDSSSTARESRRLSGSLSSMTANYGTQLSLFVIFDKKAGWIRLADSAVGEVELHDDGAKQESTSPTHRKSRTSIDTNAFGKWIPPAFCELPFEAPLQTMKVTLLTRGRRTHILPNPLPTNPTTYSPLRIINWRNNTTNVVARIFDGSEPDMDGYSTPAYLQLISLGELGIEVQELSLLSLLGKGKGKARTDDALYVEQDTGGDAGFLSVGGHWDRQQTMYQSLNRSFSSLSTASHASMETIQLEREKGVYCWCRKGLEDWRVFWLGGSLAADYEDEEQ</sequence>
<feature type="region of interest" description="Disordered" evidence="1">
    <location>
        <begin position="1"/>
        <end position="41"/>
    </location>
</feature>
<proteinExistence type="predicted"/>
<dbReference type="EMBL" id="ML769413">
    <property type="protein sequence ID" value="KAE9404915.1"/>
    <property type="molecule type" value="Genomic_DNA"/>
</dbReference>
<evidence type="ECO:0000313" key="2">
    <source>
        <dbReference type="EMBL" id="KAE9404915.1"/>
    </source>
</evidence>
<evidence type="ECO:0000313" key="3">
    <source>
        <dbReference type="Proteomes" id="UP000799118"/>
    </source>
</evidence>
<gene>
    <name evidence="2" type="ORF">BT96DRAFT_877361</name>
</gene>
<name>A0A6A4I887_9AGAR</name>
<feature type="region of interest" description="Disordered" evidence="1">
    <location>
        <begin position="282"/>
        <end position="301"/>
    </location>
</feature>
<feature type="region of interest" description="Disordered" evidence="1">
    <location>
        <begin position="445"/>
        <end position="473"/>
    </location>
</feature>
<dbReference type="Proteomes" id="UP000799118">
    <property type="component" value="Unassembled WGS sequence"/>
</dbReference>
<keyword evidence="3" id="KW-1185">Reference proteome</keyword>
<protein>
    <submittedName>
        <fullName evidence="2">Uncharacterized protein</fullName>
    </submittedName>
</protein>
<reference evidence="2" key="1">
    <citation type="journal article" date="2019" name="Environ. Microbiol.">
        <title>Fungal ecological strategies reflected in gene transcription - a case study of two litter decomposers.</title>
        <authorList>
            <person name="Barbi F."/>
            <person name="Kohler A."/>
            <person name="Barry K."/>
            <person name="Baskaran P."/>
            <person name="Daum C."/>
            <person name="Fauchery L."/>
            <person name="Ihrmark K."/>
            <person name="Kuo A."/>
            <person name="LaButti K."/>
            <person name="Lipzen A."/>
            <person name="Morin E."/>
            <person name="Grigoriev I.V."/>
            <person name="Henrissat B."/>
            <person name="Lindahl B."/>
            <person name="Martin F."/>
        </authorList>
    </citation>
    <scope>NUCLEOTIDE SEQUENCE</scope>
    <source>
        <strain evidence="2">JB14</strain>
    </source>
</reference>
<evidence type="ECO:0000256" key="1">
    <source>
        <dbReference type="SAM" id="MobiDB-lite"/>
    </source>
</evidence>
<organism evidence="2 3">
    <name type="scientific">Gymnopus androsaceus JB14</name>
    <dbReference type="NCBI Taxonomy" id="1447944"/>
    <lineage>
        <taxon>Eukaryota</taxon>
        <taxon>Fungi</taxon>
        <taxon>Dikarya</taxon>
        <taxon>Basidiomycota</taxon>
        <taxon>Agaricomycotina</taxon>
        <taxon>Agaricomycetes</taxon>
        <taxon>Agaricomycetidae</taxon>
        <taxon>Agaricales</taxon>
        <taxon>Marasmiineae</taxon>
        <taxon>Omphalotaceae</taxon>
        <taxon>Gymnopus</taxon>
    </lineage>
</organism>
<accession>A0A6A4I887</accession>
<dbReference type="OrthoDB" id="2590590at2759"/>
<dbReference type="AlphaFoldDB" id="A0A6A4I887"/>
<feature type="compositionally biased region" description="Polar residues" evidence="1">
    <location>
        <begin position="321"/>
        <end position="333"/>
    </location>
</feature>
<feature type="region of interest" description="Disordered" evidence="1">
    <location>
        <begin position="307"/>
        <end position="343"/>
    </location>
</feature>